<dbReference type="SMART" id="SM00025">
    <property type="entry name" value="Pumilio"/>
    <property type="match status" value="6"/>
</dbReference>
<dbReference type="InterPro" id="IPR011989">
    <property type="entry name" value="ARM-like"/>
</dbReference>
<proteinExistence type="predicted"/>
<comment type="function">
    <text evidence="6">RNA-binding nucleolar protein required for pre-rRNA processing. Involved in production of 18S rRNA and assembly of small ribosomal subunit.</text>
</comment>
<keyword evidence="3" id="KW-0690">Ribosome biogenesis</keyword>
<dbReference type="GO" id="GO:0000447">
    <property type="term" value="P:endonucleolytic cleavage in ITS1 to separate SSU-rRNA from 5.8S rRNA and LSU-rRNA from tricistronic rRNA transcript (SSU-rRNA, 5.8S rRNA, LSU-rRNA)"/>
    <property type="evidence" value="ECO:0007669"/>
    <property type="project" value="TreeGrafter"/>
</dbReference>
<dbReference type="SUPFAM" id="SSF48371">
    <property type="entry name" value="ARM repeat"/>
    <property type="match status" value="1"/>
</dbReference>
<dbReference type="OrthoDB" id="392571at2759"/>
<reference evidence="10" key="1">
    <citation type="submission" date="2020-02" db="EMBL/GenBank/DDBJ databases">
        <authorList>
            <person name="Palmer J.M."/>
        </authorList>
    </citation>
    <scope>NUCLEOTIDE SEQUENCE</scope>
    <source>
        <strain evidence="10">EPUS1.4</strain>
        <tissue evidence="10">Thallus</tissue>
    </source>
</reference>
<dbReference type="InterPro" id="IPR001313">
    <property type="entry name" value="Pumilio_RNA-bd_rpt"/>
</dbReference>
<dbReference type="AlphaFoldDB" id="A0A8H7E4S6"/>
<evidence type="ECO:0000256" key="1">
    <source>
        <dbReference type="ARBA" id="ARBA00004604"/>
    </source>
</evidence>
<keyword evidence="11" id="KW-1185">Reference proteome</keyword>
<feature type="region of interest" description="Disordered" evidence="9">
    <location>
        <begin position="1"/>
        <end position="47"/>
    </location>
</feature>
<evidence type="ECO:0000313" key="10">
    <source>
        <dbReference type="EMBL" id="KAF7508570.1"/>
    </source>
</evidence>
<evidence type="ECO:0000256" key="6">
    <source>
        <dbReference type="ARBA" id="ARBA00024893"/>
    </source>
</evidence>
<evidence type="ECO:0000313" key="11">
    <source>
        <dbReference type="Proteomes" id="UP000606974"/>
    </source>
</evidence>
<evidence type="ECO:0000256" key="9">
    <source>
        <dbReference type="SAM" id="MobiDB-lite"/>
    </source>
</evidence>
<dbReference type="GO" id="GO:0000472">
    <property type="term" value="P:endonucleolytic cleavage to generate mature 5'-end of SSU-rRNA from (SSU-rRNA, 5.8S rRNA, LSU-rRNA)"/>
    <property type="evidence" value="ECO:0007669"/>
    <property type="project" value="TreeGrafter"/>
</dbReference>
<evidence type="ECO:0000256" key="2">
    <source>
        <dbReference type="ARBA" id="ARBA00016427"/>
    </source>
</evidence>
<dbReference type="GO" id="GO:0030686">
    <property type="term" value="C:90S preribosome"/>
    <property type="evidence" value="ECO:0007669"/>
    <property type="project" value="TreeGrafter"/>
</dbReference>
<feature type="compositionally biased region" description="Basic and acidic residues" evidence="9">
    <location>
        <begin position="18"/>
        <end position="28"/>
    </location>
</feature>
<dbReference type="InterPro" id="IPR040000">
    <property type="entry name" value="NOP9"/>
</dbReference>
<dbReference type="GO" id="GO:0005730">
    <property type="term" value="C:nucleolus"/>
    <property type="evidence" value="ECO:0007669"/>
    <property type="project" value="UniProtKB-SubCell"/>
</dbReference>
<comment type="subcellular location">
    <subcellularLocation>
        <location evidence="1">Nucleus</location>
        <location evidence="1">Nucleolus</location>
    </subcellularLocation>
</comment>
<dbReference type="GO" id="GO:0003723">
    <property type="term" value="F:RNA binding"/>
    <property type="evidence" value="ECO:0007669"/>
    <property type="project" value="InterPro"/>
</dbReference>
<accession>A0A8H7E4S6</accession>
<organism evidence="10 11">
    <name type="scientific">Endocarpon pusillum</name>
    <dbReference type="NCBI Taxonomy" id="364733"/>
    <lineage>
        <taxon>Eukaryota</taxon>
        <taxon>Fungi</taxon>
        <taxon>Dikarya</taxon>
        <taxon>Ascomycota</taxon>
        <taxon>Pezizomycotina</taxon>
        <taxon>Eurotiomycetes</taxon>
        <taxon>Chaetothyriomycetidae</taxon>
        <taxon>Verrucariales</taxon>
        <taxon>Verrucariaceae</taxon>
        <taxon>Endocarpon</taxon>
    </lineage>
</organism>
<name>A0A8H7E4S6_9EURO</name>
<evidence type="ECO:0000256" key="3">
    <source>
        <dbReference type="ARBA" id="ARBA00022517"/>
    </source>
</evidence>
<feature type="region of interest" description="Disordered" evidence="9">
    <location>
        <begin position="485"/>
        <end position="504"/>
    </location>
</feature>
<dbReference type="Proteomes" id="UP000606974">
    <property type="component" value="Unassembled WGS sequence"/>
</dbReference>
<dbReference type="GO" id="GO:0000056">
    <property type="term" value="P:ribosomal small subunit export from nucleus"/>
    <property type="evidence" value="ECO:0007669"/>
    <property type="project" value="TreeGrafter"/>
</dbReference>
<protein>
    <recommendedName>
        <fullName evidence="2">Nucleolar protein 9</fullName>
    </recommendedName>
    <alternativeName>
        <fullName evidence="7 8">Pumilio domain-containing protein NOP9</fullName>
    </alternativeName>
</protein>
<evidence type="ECO:0000256" key="8">
    <source>
        <dbReference type="ARBA" id="ARBA00031929"/>
    </source>
</evidence>
<dbReference type="Gene3D" id="1.25.10.10">
    <property type="entry name" value="Leucine-rich Repeat Variant"/>
    <property type="match status" value="2"/>
</dbReference>
<feature type="compositionally biased region" description="Basic residues" evidence="9">
    <location>
        <begin position="8"/>
        <end position="17"/>
    </location>
</feature>
<dbReference type="Pfam" id="PF22493">
    <property type="entry name" value="PUF_NOP9"/>
    <property type="match status" value="1"/>
</dbReference>
<gene>
    <name evidence="10" type="ORF">GJ744_009119</name>
</gene>
<dbReference type="EMBL" id="JAACFV010000052">
    <property type="protein sequence ID" value="KAF7508570.1"/>
    <property type="molecule type" value="Genomic_DNA"/>
</dbReference>
<comment type="caution">
    <text evidence="10">The sequence shown here is derived from an EMBL/GenBank/DDBJ whole genome shotgun (WGS) entry which is preliminary data.</text>
</comment>
<evidence type="ECO:0000256" key="5">
    <source>
        <dbReference type="ARBA" id="ARBA00022737"/>
    </source>
</evidence>
<dbReference type="GO" id="GO:0000480">
    <property type="term" value="P:endonucleolytic cleavage in 5'-ETS of tricistronic rRNA transcript (SSU-rRNA, 5.8S rRNA, LSU-rRNA)"/>
    <property type="evidence" value="ECO:0007669"/>
    <property type="project" value="TreeGrafter"/>
</dbReference>
<dbReference type="InterPro" id="IPR016024">
    <property type="entry name" value="ARM-type_fold"/>
</dbReference>
<dbReference type="PANTHER" id="PTHR13102">
    <property type="entry name" value="NUCLEOLAR PROTEIN 9"/>
    <property type="match status" value="1"/>
</dbReference>
<sequence>MPKENRQRGRLQNKKRKRDEYEKGKIDITRQNSADPLPIPITDAGDGEAETEIQVQGEAGDDFISFGQPTTPARSAVDERPFYGLLDEQEQAYYTDVNAKIEANDFGSPEDKALFLDAVYRESQGKELKIASSQSCSRYLEKWIRISSAEQVRRLLVRFVSHFLQLVQHRFASHCCEALFLKAAQFVAADEAELEQPSGTLSLEQLFLAVVEELQPNLGYLLTERFASHVVRVLLLVLSGEPLNDVSTLSVLASRKKEKIDAYSNGEENIPVASRKVPPSFHEALSRLISRSVSTLDTTYIRALATHPTGNPTLQLLLRLEVVSGGKSKAKHADSVLHRLLPDESLEEDGEGAKFVQGLMYDPTGSRLLETIIQNAPGKMFKRLYGNLLRQRMGAMAKNDIASYVAIRVLERLSKEDLQSARDEILSEMSTLVCRNRIGIIKVLVERCEIRHVDVGPVVAALQAAYGDNSGALLLRMLKLVPTSEIPEQPDSQQKQPGEETVEKTADIHGSLLAQTLLQSPTAFALIQQGLQSLSSDVLLRLAKDPSASRVLQQSLTSPCSNLQSKRKLTPKFYGHMADLAMDISGSHLADVLWRATHGSHFMKERLAEELRAAESQLRESRYGRTVWRNWNMDVYLRRPGEWQAMAKVGVAEPGNGREDGTSKKSRLELARERFVEKNGKRQRLGGRTDAVPAKA</sequence>
<keyword evidence="4" id="KW-0698">rRNA processing</keyword>
<evidence type="ECO:0000256" key="7">
    <source>
        <dbReference type="ARBA" id="ARBA00030932"/>
    </source>
</evidence>
<evidence type="ECO:0000256" key="4">
    <source>
        <dbReference type="ARBA" id="ARBA00022552"/>
    </source>
</evidence>
<dbReference type="PANTHER" id="PTHR13102:SF0">
    <property type="entry name" value="NUCLEOLAR PROTEIN 9"/>
    <property type="match status" value="1"/>
</dbReference>
<dbReference type="GO" id="GO:0030688">
    <property type="term" value="C:preribosome, small subunit precursor"/>
    <property type="evidence" value="ECO:0007669"/>
    <property type="project" value="TreeGrafter"/>
</dbReference>
<keyword evidence="5" id="KW-0677">Repeat</keyword>